<feature type="compositionally biased region" description="Basic and acidic residues" evidence="2">
    <location>
        <begin position="1"/>
        <end position="26"/>
    </location>
</feature>
<dbReference type="GO" id="GO:0035269">
    <property type="term" value="P:protein O-linked glycosylation via mannose"/>
    <property type="evidence" value="ECO:0007669"/>
    <property type="project" value="TreeGrafter"/>
</dbReference>
<dbReference type="Pfam" id="PF00515">
    <property type="entry name" value="TPR_1"/>
    <property type="match status" value="1"/>
</dbReference>
<dbReference type="PANTHER" id="PTHR44216:SF3">
    <property type="entry name" value="PROTEIN O-MANNOSYL-TRANSFERASE TMTC2"/>
    <property type="match status" value="1"/>
</dbReference>
<dbReference type="PROSITE" id="PS50293">
    <property type="entry name" value="TPR_REGION"/>
    <property type="match status" value="1"/>
</dbReference>
<dbReference type="PANTHER" id="PTHR44216">
    <property type="entry name" value="PROTEIN O-MANNOSYL-TRANSFERASE TMTC2"/>
    <property type="match status" value="1"/>
</dbReference>
<dbReference type="SUPFAM" id="SSF48452">
    <property type="entry name" value="TPR-like"/>
    <property type="match status" value="1"/>
</dbReference>
<dbReference type="PROSITE" id="PS50005">
    <property type="entry name" value="TPR"/>
    <property type="match status" value="1"/>
</dbReference>
<evidence type="ECO:0000313" key="3">
    <source>
        <dbReference type="EMBL" id="CAD7283686.1"/>
    </source>
</evidence>
<dbReference type="GO" id="GO:0005789">
    <property type="term" value="C:endoplasmic reticulum membrane"/>
    <property type="evidence" value="ECO:0007669"/>
    <property type="project" value="TreeGrafter"/>
</dbReference>
<dbReference type="OrthoDB" id="1658288at2759"/>
<keyword evidence="4" id="KW-1185">Reference proteome</keyword>
<dbReference type="InterPro" id="IPR052384">
    <property type="entry name" value="TMTC_O-mannosyltransferase"/>
</dbReference>
<accession>A0A7R9BY63</accession>
<dbReference type="InterPro" id="IPR019734">
    <property type="entry name" value="TPR_rpt"/>
</dbReference>
<feature type="repeat" description="TPR" evidence="1">
    <location>
        <begin position="39"/>
        <end position="72"/>
    </location>
</feature>
<evidence type="ECO:0000256" key="1">
    <source>
        <dbReference type="PROSITE-ProRule" id="PRU00339"/>
    </source>
</evidence>
<dbReference type="Gene3D" id="1.25.40.10">
    <property type="entry name" value="Tetratricopeptide repeat domain"/>
    <property type="match status" value="1"/>
</dbReference>
<keyword evidence="1" id="KW-0802">TPR repeat</keyword>
<dbReference type="InterPro" id="IPR011990">
    <property type="entry name" value="TPR-like_helical_dom_sf"/>
</dbReference>
<feature type="region of interest" description="Disordered" evidence="2">
    <location>
        <begin position="1"/>
        <end position="40"/>
    </location>
</feature>
<dbReference type="EMBL" id="CAJPEX010005864">
    <property type="protein sequence ID" value="CAG0923838.1"/>
    <property type="molecule type" value="Genomic_DNA"/>
</dbReference>
<organism evidence="3">
    <name type="scientific">Notodromas monacha</name>
    <dbReference type="NCBI Taxonomy" id="399045"/>
    <lineage>
        <taxon>Eukaryota</taxon>
        <taxon>Metazoa</taxon>
        <taxon>Ecdysozoa</taxon>
        <taxon>Arthropoda</taxon>
        <taxon>Crustacea</taxon>
        <taxon>Oligostraca</taxon>
        <taxon>Ostracoda</taxon>
        <taxon>Podocopa</taxon>
        <taxon>Podocopida</taxon>
        <taxon>Cypridocopina</taxon>
        <taxon>Cypridoidea</taxon>
        <taxon>Cyprididae</taxon>
        <taxon>Notodromas</taxon>
    </lineage>
</organism>
<sequence>MKAEKHGVDLLKEGEKERNKGDKNGEIEAAEDDSGASDAASHMNLGAMLHLNGKYEEAERSYVKSLELRPNDATTLTNLERLHNLFEKRGIKRRKER</sequence>
<gene>
    <name evidence="3" type="ORF">NMOB1V02_LOCUS11299</name>
</gene>
<dbReference type="SMART" id="SM00028">
    <property type="entry name" value="TPR"/>
    <property type="match status" value="1"/>
</dbReference>
<dbReference type="Proteomes" id="UP000678499">
    <property type="component" value="Unassembled WGS sequence"/>
</dbReference>
<name>A0A7R9BY63_9CRUS</name>
<evidence type="ECO:0000313" key="4">
    <source>
        <dbReference type="Proteomes" id="UP000678499"/>
    </source>
</evidence>
<protein>
    <submittedName>
        <fullName evidence="3">Uncharacterized protein</fullName>
    </submittedName>
</protein>
<dbReference type="GO" id="GO:0000030">
    <property type="term" value="F:mannosyltransferase activity"/>
    <property type="evidence" value="ECO:0007669"/>
    <property type="project" value="TreeGrafter"/>
</dbReference>
<reference evidence="3" key="1">
    <citation type="submission" date="2020-11" db="EMBL/GenBank/DDBJ databases">
        <authorList>
            <person name="Tran Van P."/>
        </authorList>
    </citation>
    <scope>NUCLEOTIDE SEQUENCE</scope>
</reference>
<proteinExistence type="predicted"/>
<dbReference type="AlphaFoldDB" id="A0A7R9BY63"/>
<dbReference type="EMBL" id="OA887901">
    <property type="protein sequence ID" value="CAD7283686.1"/>
    <property type="molecule type" value="Genomic_DNA"/>
</dbReference>
<evidence type="ECO:0000256" key="2">
    <source>
        <dbReference type="SAM" id="MobiDB-lite"/>
    </source>
</evidence>